<dbReference type="PANTHER" id="PTHR32552">
    <property type="entry name" value="FERRICHROME IRON RECEPTOR-RELATED"/>
    <property type="match status" value="1"/>
</dbReference>
<dbReference type="Proteomes" id="UP000542776">
    <property type="component" value="Unassembled WGS sequence"/>
</dbReference>
<feature type="compositionally biased region" description="Gly residues" evidence="16">
    <location>
        <begin position="44"/>
        <end position="59"/>
    </location>
</feature>
<feature type="domain" description="TonB-dependent receptor-like beta-barrel" evidence="18">
    <location>
        <begin position="257"/>
        <end position="691"/>
    </location>
</feature>
<keyword evidence="3 14" id="KW-0813">Transport</keyword>
<dbReference type="CDD" id="cd01347">
    <property type="entry name" value="ligand_gated_channel"/>
    <property type="match status" value="1"/>
</dbReference>
<keyword evidence="8" id="KW-0408">Iron</keyword>
<feature type="domain" description="TonB-dependent receptor plug" evidence="19">
    <location>
        <begin position="78"/>
        <end position="181"/>
    </location>
</feature>
<evidence type="ECO:0000256" key="14">
    <source>
        <dbReference type="PROSITE-ProRule" id="PRU01360"/>
    </source>
</evidence>
<dbReference type="FunFam" id="2.170.130.10:FF:000001">
    <property type="entry name" value="Catecholate siderophore TonB-dependent receptor"/>
    <property type="match status" value="1"/>
</dbReference>
<dbReference type="NCBIfam" id="TIGR01783">
    <property type="entry name" value="TonB-siderophor"/>
    <property type="match status" value="1"/>
</dbReference>
<keyword evidence="10 15" id="KW-0798">TonB box</keyword>
<dbReference type="AlphaFoldDB" id="A0A7W6EF66"/>
<protein>
    <submittedName>
        <fullName evidence="20">Iron complex outermembrane receptor protein</fullName>
    </submittedName>
</protein>
<evidence type="ECO:0000256" key="6">
    <source>
        <dbReference type="ARBA" id="ARBA00022692"/>
    </source>
</evidence>
<keyword evidence="11 14" id="KW-0472">Membrane</keyword>
<dbReference type="PANTHER" id="PTHR32552:SF68">
    <property type="entry name" value="FERRICHROME OUTER MEMBRANE TRANSPORTER_PHAGE RECEPTOR"/>
    <property type="match status" value="1"/>
</dbReference>
<keyword evidence="5" id="KW-0410">Iron transport</keyword>
<dbReference type="Gene3D" id="2.40.170.20">
    <property type="entry name" value="TonB-dependent receptor, beta-barrel domain"/>
    <property type="match status" value="1"/>
</dbReference>
<feature type="signal peptide" evidence="17">
    <location>
        <begin position="1"/>
        <end position="30"/>
    </location>
</feature>
<dbReference type="InterPro" id="IPR037066">
    <property type="entry name" value="Plug_dom_sf"/>
</dbReference>
<dbReference type="Pfam" id="PF07715">
    <property type="entry name" value="Plug"/>
    <property type="match status" value="1"/>
</dbReference>
<dbReference type="RefSeq" id="WP_246392668.1">
    <property type="nucleotide sequence ID" value="NZ_JACIEK010000001.1"/>
</dbReference>
<keyword evidence="9" id="KW-0406">Ion transport</keyword>
<dbReference type="Gene3D" id="2.170.130.10">
    <property type="entry name" value="TonB-dependent receptor, plug domain"/>
    <property type="match status" value="1"/>
</dbReference>
<comment type="subcellular location">
    <subcellularLocation>
        <location evidence="1 14">Cell outer membrane</location>
        <topology evidence="1 14">Multi-pass membrane protein</topology>
    </subcellularLocation>
</comment>
<gene>
    <name evidence="20" type="ORF">GGR04_000959</name>
</gene>
<evidence type="ECO:0000256" key="3">
    <source>
        <dbReference type="ARBA" id="ARBA00022448"/>
    </source>
</evidence>
<keyword evidence="12 20" id="KW-0675">Receptor</keyword>
<keyword evidence="6 14" id="KW-0812">Transmembrane</keyword>
<dbReference type="GO" id="GO:0015891">
    <property type="term" value="P:siderophore transport"/>
    <property type="evidence" value="ECO:0007669"/>
    <property type="project" value="InterPro"/>
</dbReference>
<evidence type="ECO:0000256" key="1">
    <source>
        <dbReference type="ARBA" id="ARBA00004571"/>
    </source>
</evidence>
<keyword evidence="13 14" id="KW-0998">Cell outer membrane</keyword>
<dbReference type="GO" id="GO:0038023">
    <property type="term" value="F:signaling receptor activity"/>
    <property type="evidence" value="ECO:0007669"/>
    <property type="project" value="InterPro"/>
</dbReference>
<evidence type="ECO:0000313" key="20">
    <source>
        <dbReference type="EMBL" id="MBB3997138.1"/>
    </source>
</evidence>
<feature type="region of interest" description="Disordered" evidence="16">
    <location>
        <begin position="44"/>
        <end position="71"/>
    </location>
</feature>
<dbReference type="EMBL" id="JACIEK010000001">
    <property type="protein sequence ID" value="MBB3997138.1"/>
    <property type="molecule type" value="Genomic_DNA"/>
</dbReference>
<keyword evidence="4 14" id="KW-1134">Transmembrane beta strand</keyword>
<dbReference type="GO" id="GO:0009279">
    <property type="term" value="C:cell outer membrane"/>
    <property type="evidence" value="ECO:0007669"/>
    <property type="project" value="UniProtKB-SubCell"/>
</dbReference>
<evidence type="ECO:0000256" key="13">
    <source>
        <dbReference type="ARBA" id="ARBA00023237"/>
    </source>
</evidence>
<evidence type="ECO:0000256" key="2">
    <source>
        <dbReference type="ARBA" id="ARBA00009810"/>
    </source>
</evidence>
<evidence type="ECO:0000256" key="5">
    <source>
        <dbReference type="ARBA" id="ARBA00022496"/>
    </source>
</evidence>
<dbReference type="InterPro" id="IPR010105">
    <property type="entry name" value="TonB_sidphr_rcpt"/>
</dbReference>
<dbReference type="Pfam" id="PF00593">
    <property type="entry name" value="TonB_dep_Rec_b-barrel"/>
    <property type="match status" value="1"/>
</dbReference>
<dbReference type="InterPro" id="IPR039426">
    <property type="entry name" value="TonB-dep_rcpt-like"/>
</dbReference>
<name>A0A7W6EF66_9HYPH</name>
<dbReference type="InterPro" id="IPR012910">
    <property type="entry name" value="Plug_dom"/>
</dbReference>
<evidence type="ECO:0000256" key="10">
    <source>
        <dbReference type="ARBA" id="ARBA00023077"/>
    </source>
</evidence>
<reference evidence="20 21" key="1">
    <citation type="submission" date="2020-08" db="EMBL/GenBank/DDBJ databases">
        <title>Genomic Encyclopedia of Type Strains, Phase IV (KMG-IV): sequencing the most valuable type-strain genomes for metagenomic binning, comparative biology and taxonomic classification.</title>
        <authorList>
            <person name="Goeker M."/>
        </authorList>
    </citation>
    <scope>NUCLEOTIDE SEQUENCE [LARGE SCALE GENOMIC DNA]</scope>
    <source>
        <strain evidence="20 21">DSM 102238</strain>
    </source>
</reference>
<evidence type="ECO:0000256" key="16">
    <source>
        <dbReference type="SAM" id="MobiDB-lite"/>
    </source>
</evidence>
<evidence type="ECO:0000256" key="15">
    <source>
        <dbReference type="RuleBase" id="RU003357"/>
    </source>
</evidence>
<dbReference type="SUPFAM" id="SSF56935">
    <property type="entry name" value="Porins"/>
    <property type="match status" value="1"/>
</dbReference>
<organism evidence="20 21">
    <name type="scientific">Aureimonas pseudogalii</name>
    <dbReference type="NCBI Taxonomy" id="1744844"/>
    <lineage>
        <taxon>Bacteria</taxon>
        <taxon>Pseudomonadati</taxon>
        <taxon>Pseudomonadota</taxon>
        <taxon>Alphaproteobacteria</taxon>
        <taxon>Hyphomicrobiales</taxon>
        <taxon>Aurantimonadaceae</taxon>
        <taxon>Aureimonas</taxon>
    </lineage>
</organism>
<evidence type="ECO:0000256" key="7">
    <source>
        <dbReference type="ARBA" id="ARBA00022729"/>
    </source>
</evidence>
<feature type="chain" id="PRO_5030676770" evidence="17">
    <location>
        <begin position="31"/>
        <end position="720"/>
    </location>
</feature>
<proteinExistence type="inferred from homology"/>
<evidence type="ECO:0000256" key="17">
    <source>
        <dbReference type="SAM" id="SignalP"/>
    </source>
</evidence>
<dbReference type="InterPro" id="IPR036942">
    <property type="entry name" value="Beta-barrel_TonB_sf"/>
</dbReference>
<evidence type="ECO:0000256" key="9">
    <source>
        <dbReference type="ARBA" id="ARBA00023065"/>
    </source>
</evidence>
<evidence type="ECO:0000256" key="11">
    <source>
        <dbReference type="ARBA" id="ARBA00023136"/>
    </source>
</evidence>
<evidence type="ECO:0000256" key="8">
    <source>
        <dbReference type="ARBA" id="ARBA00023004"/>
    </source>
</evidence>
<evidence type="ECO:0000313" key="21">
    <source>
        <dbReference type="Proteomes" id="UP000542776"/>
    </source>
</evidence>
<evidence type="ECO:0000259" key="18">
    <source>
        <dbReference type="Pfam" id="PF00593"/>
    </source>
</evidence>
<dbReference type="GO" id="GO:0015344">
    <property type="term" value="F:siderophore uptake transmembrane transporter activity"/>
    <property type="evidence" value="ECO:0007669"/>
    <property type="project" value="TreeGrafter"/>
</dbReference>
<dbReference type="InterPro" id="IPR000531">
    <property type="entry name" value="Beta-barrel_TonB"/>
</dbReference>
<dbReference type="PROSITE" id="PS52016">
    <property type="entry name" value="TONB_DEPENDENT_REC_3"/>
    <property type="match status" value="1"/>
</dbReference>
<comment type="similarity">
    <text evidence="2 14 15">Belongs to the TonB-dependent receptor family.</text>
</comment>
<sequence length="720" mass="77763">MLSSTTDRLRLVRSLLLGGSCLMAAAPALAQDTVVLDTVTVDGAGGSSDPGTGEGGGIRSEGYVGREARVGTKTDTDLRKVPQAVAVVTRQELEDRNVQTLVEAARYTSGVRAGAFGFDPAFDTLFVRGFNVANTGYYRDGLRSLGGSFAVFRNEPYGLEGVSILKGPSSVLYGSSAPGGIVNLVTKRPTDAPFREVVGQIGTDSHYQANFDASGPLAGNDNVLYRITGIKRSADTEFVAARDDRTYIAPAFTLRSDDRNTQITVLGEYTDTKSGGGRGFFTTPDARITDIEQGDPRFRDLDQEQGRVGYEFEHRFDEHVTVRQNVRYQSIDTDMRFTSVLGINPDGISASRSAGEILDEARGIAVDNQIQGNFDTGAVAHTLLGGLDYTYFDGQYRYGGTTAPDLNLITRNYGRQPIPGPTSHSIVNTTTHQQQIGLYLQDQAEIERFVLTVGGRYDWLDTDTLNNNDASASVRAEDRNFSGRVGLSYLFDNGITPYANYSTSFAPTVGTAFGGTPFDPTEGEQVEVGVKYAPDWIGLTIDAALFRIDQNNLLVTDPVNTAGFFQVQTGAVRSQGFEFQANASLTEGLSLVAAYSYTDLSFTDGDNVGNQVAGIPEHQVSLWANYEVQSGAAEGLGIGVGSRFLGRTAADDANTRENDGRILIDAALSYEFGAVNPKLEGVRAQINANNLFDNRASLCNNGYCYREQGRDVIGSLRFRF</sequence>
<evidence type="ECO:0000259" key="19">
    <source>
        <dbReference type="Pfam" id="PF07715"/>
    </source>
</evidence>
<keyword evidence="21" id="KW-1185">Reference proteome</keyword>
<evidence type="ECO:0000256" key="12">
    <source>
        <dbReference type="ARBA" id="ARBA00023170"/>
    </source>
</evidence>
<comment type="caution">
    <text evidence="20">The sequence shown here is derived from an EMBL/GenBank/DDBJ whole genome shotgun (WGS) entry which is preliminary data.</text>
</comment>
<accession>A0A7W6EF66</accession>
<keyword evidence="7 17" id="KW-0732">Signal</keyword>
<evidence type="ECO:0000256" key="4">
    <source>
        <dbReference type="ARBA" id="ARBA00022452"/>
    </source>
</evidence>